<proteinExistence type="predicted"/>
<name>A0A8H6ZB70_9AGAR</name>
<accession>A0A8H6ZB70</accession>
<gene>
    <name evidence="1" type="ORF">MSAN_00475700</name>
</gene>
<keyword evidence="2" id="KW-1185">Reference proteome</keyword>
<dbReference type="Proteomes" id="UP000623467">
    <property type="component" value="Unassembled WGS sequence"/>
</dbReference>
<protein>
    <submittedName>
        <fullName evidence="1">Uncharacterized protein</fullName>
    </submittedName>
</protein>
<sequence>MSPSPVNGILPTHARRRRFRRRATPLLRLRATALFDDAAPLSRATVLFDASTLVRVCRRALLCRDAFRRCCAFRRLTLRHSAAPPACHRPFDAAARFETAAHFNGTGPLTRATALFDDAAPLACRRPFRRRRASLACHRPFRRRRAPPHVPLRASTPPHHFAHQAFRRRRTIPGLCDPMHVCPLFWMLRRTAPLPCYSLSTAPRATRRFAGAVSFSRRPPHSDAAVPFLDVTVFDVAGCLFGTRYCSYRTGHFHAAVCAARLTPATTVSDTAPLRHATCVCHPAFPAGIHGPTT</sequence>
<evidence type="ECO:0000313" key="1">
    <source>
        <dbReference type="EMBL" id="KAF7375855.1"/>
    </source>
</evidence>
<comment type="caution">
    <text evidence="1">The sequence shown here is derived from an EMBL/GenBank/DDBJ whole genome shotgun (WGS) entry which is preliminary data.</text>
</comment>
<evidence type="ECO:0000313" key="2">
    <source>
        <dbReference type="Proteomes" id="UP000623467"/>
    </source>
</evidence>
<organism evidence="1 2">
    <name type="scientific">Mycena sanguinolenta</name>
    <dbReference type="NCBI Taxonomy" id="230812"/>
    <lineage>
        <taxon>Eukaryota</taxon>
        <taxon>Fungi</taxon>
        <taxon>Dikarya</taxon>
        <taxon>Basidiomycota</taxon>
        <taxon>Agaricomycotina</taxon>
        <taxon>Agaricomycetes</taxon>
        <taxon>Agaricomycetidae</taxon>
        <taxon>Agaricales</taxon>
        <taxon>Marasmiineae</taxon>
        <taxon>Mycenaceae</taxon>
        <taxon>Mycena</taxon>
    </lineage>
</organism>
<reference evidence="1" key="1">
    <citation type="submission" date="2020-05" db="EMBL/GenBank/DDBJ databases">
        <title>Mycena genomes resolve the evolution of fungal bioluminescence.</title>
        <authorList>
            <person name="Tsai I.J."/>
        </authorList>
    </citation>
    <scope>NUCLEOTIDE SEQUENCE</scope>
    <source>
        <strain evidence="1">160909Yilan</strain>
    </source>
</reference>
<dbReference type="AlphaFoldDB" id="A0A8H6ZB70"/>
<dbReference type="EMBL" id="JACAZH010000002">
    <property type="protein sequence ID" value="KAF7375855.1"/>
    <property type="molecule type" value="Genomic_DNA"/>
</dbReference>